<comment type="caution">
    <text evidence="1">The sequence shown here is derived from an EMBL/GenBank/DDBJ whole genome shotgun (WGS) entry which is preliminary data.</text>
</comment>
<dbReference type="AlphaFoldDB" id="A0A3P1XKG1"/>
<dbReference type="EMBL" id="RQYS01000049">
    <property type="protein sequence ID" value="RRD59264.1"/>
    <property type="molecule type" value="Genomic_DNA"/>
</dbReference>
<dbReference type="RefSeq" id="WP_124752233.1">
    <property type="nucleotide sequence ID" value="NZ_RQYS01000049.1"/>
</dbReference>
<organism evidence="1 2">
    <name type="scientific">Tannerella forsythia</name>
    <name type="common">Bacteroides forsythus</name>
    <dbReference type="NCBI Taxonomy" id="28112"/>
    <lineage>
        <taxon>Bacteria</taxon>
        <taxon>Pseudomonadati</taxon>
        <taxon>Bacteroidota</taxon>
        <taxon>Bacteroidia</taxon>
        <taxon>Bacteroidales</taxon>
        <taxon>Tannerellaceae</taxon>
        <taxon>Tannerella</taxon>
    </lineage>
</organism>
<reference evidence="1 2" key="1">
    <citation type="submission" date="2018-11" db="EMBL/GenBank/DDBJ databases">
        <title>Genomes From Bacteria Associated with the Canine Oral Cavity: a Test Case for Automated Genome-Based Taxonomic Assignment.</title>
        <authorList>
            <person name="Coil D.A."/>
            <person name="Jospin G."/>
            <person name="Darling A.E."/>
            <person name="Wallis C."/>
            <person name="Davis I.J."/>
            <person name="Harris S."/>
            <person name="Eisen J.A."/>
            <person name="Holcombe L.J."/>
            <person name="O'Flynn C."/>
        </authorList>
    </citation>
    <scope>NUCLEOTIDE SEQUENCE [LARGE SCALE GENOMIC DNA]</scope>
    <source>
        <strain evidence="1 2">OH2617_COT-023</strain>
    </source>
</reference>
<sequence length="87" mass="10131">MKRIRPVDTCLSIRSIRAYRSGRYVLIDPVDTCLSMRSIRAYRCDRYVLIRVPYKSMTNDDVPNANGANERRFNCYLPDTSFGVYLA</sequence>
<proteinExistence type="predicted"/>
<evidence type="ECO:0000313" key="1">
    <source>
        <dbReference type="EMBL" id="RRD59264.1"/>
    </source>
</evidence>
<protein>
    <submittedName>
        <fullName evidence="1">Uncharacterized protein</fullName>
    </submittedName>
</protein>
<name>A0A3P1XKG1_TANFO</name>
<gene>
    <name evidence="1" type="ORF">EII40_10725</name>
</gene>
<accession>A0A3P1XKG1</accession>
<evidence type="ECO:0000313" key="2">
    <source>
        <dbReference type="Proteomes" id="UP000278609"/>
    </source>
</evidence>
<dbReference type="Proteomes" id="UP000278609">
    <property type="component" value="Unassembled WGS sequence"/>
</dbReference>